<reference evidence="1 2" key="1">
    <citation type="submission" date="2019-01" db="EMBL/GenBank/DDBJ databases">
        <authorList>
            <consortium name="Pathogen Informatics"/>
        </authorList>
    </citation>
    <scope>NUCLEOTIDE SEQUENCE [LARGE SCALE GENOMIC DNA]</scope>
    <source>
        <strain evidence="1 2">NCTC10184</strain>
    </source>
</reference>
<organism evidence="1 2">
    <name type="scientific">Mycoplasmopsis columbinasalis</name>
    <dbReference type="NCBI Taxonomy" id="114880"/>
    <lineage>
        <taxon>Bacteria</taxon>
        <taxon>Bacillati</taxon>
        <taxon>Mycoplasmatota</taxon>
        <taxon>Mycoplasmoidales</taxon>
        <taxon>Metamycoplasmataceae</taxon>
        <taxon>Mycoplasmopsis</taxon>
    </lineage>
</organism>
<evidence type="ECO:0000313" key="1">
    <source>
        <dbReference type="EMBL" id="VEU77805.1"/>
    </source>
</evidence>
<dbReference type="Proteomes" id="UP000290876">
    <property type="component" value="Chromosome"/>
</dbReference>
<sequence>MQIPTDKKREDFFIWTNKVSNINSYLFQFFDKEVTSLSSKFTLNTRNQESFLINHQTNQRIDLEMLKDNNWINEGLILFGEKSVLFDKLINIFQKYGILYKLVNNNVDCAEQNLSNKNSITIAIPVSKNDDFNSKLMFKNLFYMMFIIGALENEL</sequence>
<dbReference type="KEGG" id="mcob:NCTC10184_00017"/>
<evidence type="ECO:0000313" key="2">
    <source>
        <dbReference type="Proteomes" id="UP000290876"/>
    </source>
</evidence>
<proteinExistence type="predicted"/>
<protein>
    <submittedName>
        <fullName evidence="1">Uncharacterized protein</fullName>
    </submittedName>
</protein>
<dbReference type="EMBL" id="LR215043">
    <property type="protein sequence ID" value="VEU77805.1"/>
    <property type="molecule type" value="Genomic_DNA"/>
</dbReference>
<gene>
    <name evidence="1" type="ORF">NCTC10184_00017</name>
</gene>
<dbReference type="AlphaFoldDB" id="A0A449B9G7"/>
<accession>A0A449B9G7</accession>
<name>A0A449B9G7_9BACT</name>
<keyword evidence="2" id="KW-1185">Reference proteome</keyword>